<protein>
    <submittedName>
        <fullName evidence="2">Uncharacterized protein</fullName>
    </submittedName>
</protein>
<feature type="region of interest" description="Disordered" evidence="1">
    <location>
        <begin position="319"/>
        <end position="340"/>
    </location>
</feature>
<evidence type="ECO:0000256" key="1">
    <source>
        <dbReference type="SAM" id="MobiDB-lite"/>
    </source>
</evidence>
<sequence>MDPLPQYPDHAFIPYLAPPSSPTPPISPSSDISAPAADLRPITLLNTSTWTYCGPLLPPTPSALPPSFHTWSASTITGSFLPRLLPFLRFLDTFLKEAGAEHYWLTIRATKPTTEYDTVRWHTDDLFFDYDGEKDRLELDHKQRQKRRRRKKKPGYWKLATTLLGPGTLFLRDGTHARRTQRAAKAAECASRGEHTCTNFRCLGCLDAVEAVRQTLAKSFEHEDVESPEYGEAAFFRLGDEEGAVHSEPPCHTDRIFVNVVPGGEDELRGLMGRWGMGAFPRSWCFGVPMGFAGFEGVAPSVSLEHPLPRSLPVALGVAQLGRREEDDDDDDDDDDEEDGVSDVVVITAHDSINDDARSVTTSTMSLNLREEYTDWLREKGFQFSQIFGQAGEKRDSKREDSRVALDRMGEGMGMKAGFNI</sequence>
<organism evidence="2 3">
    <name type="scientific">Melanomma pulvis-pyrius CBS 109.77</name>
    <dbReference type="NCBI Taxonomy" id="1314802"/>
    <lineage>
        <taxon>Eukaryota</taxon>
        <taxon>Fungi</taxon>
        <taxon>Dikarya</taxon>
        <taxon>Ascomycota</taxon>
        <taxon>Pezizomycotina</taxon>
        <taxon>Dothideomycetes</taxon>
        <taxon>Pleosporomycetidae</taxon>
        <taxon>Pleosporales</taxon>
        <taxon>Melanommataceae</taxon>
        <taxon>Melanomma</taxon>
    </lineage>
</organism>
<feature type="compositionally biased region" description="Acidic residues" evidence="1">
    <location>
        <begin position="326"/>
        <end position="340"/>
    </location>
</feature>
<dbReference type="OrthoDB" id="10261951at2759"/>
<dbReference type="EMBL" id="MU002250">
    <property type="protein sequence ID" value="KAF2788072.1"/>
    <property type="molecule type" value="Genomic_DNA"/>
</dbReference>
<keyword evidence="3" id="KW-1185">Reference proteome</keyword>
<feature type="compositionally biased region" description="Basic and acidic residues" evidence="1">
    <location>
        <begin position="392"/>
        <end position="409"/>
    </location>
</feature>
<evidence type="ECO:0000313" key="2">
    <source>
        <dbReference type="EMBL" id="KAF2788072.1"/>
    </source>
</evidence>
<name>A0A6A6WVF9_9PLEO</name>
<gene>
    <name evidence="2" type="ORF">K505DRAFT_329203</name>
</gene>
<dbReference type="Proteomes" id="UP000799757">
    <property type="component" value="Unassembled WGS sequence"/>
</dbReference>
<proteinExistence type="predicted"/>
<accession>A0A6A6WVF9</accession>
<evidence type="ECO:0000313" key="3">
    <source>
        <dbReference type="Proteomes" id="UP000799757"/>
    </source>
</evidence>
<reference evidence="2" key="1">
    <citation type="journal article" date="2020" name="Stud. Mycol.">
        <title>101 Dothideomycetes genomes: a test case for predicting lifestyles and emergence of pathogens.</title>
        <authorList>
            <person name="Haridas S."/>
            <person name="Albert R."/>
            <person name="Binder M."/>
            <person name="Bloem J."/>
            <person name="Labutti K."/>
            <person name="Salamov A."/>
            <person name="Andreopoulos B."/>
            <person name="Baker S."/>
            <person name="Barry K."/>
            <person name="Bills G."/>
            <person name="Bluhm B."/>
            <person name="Cannon C."/>
            <person name="Castanera R."/>
            <person name="Culley D."/>
            <person name="Daum C."/>
            <person name="Ezra D."/>
            <person name="Gonzalez J."/>
            <person name="Henrissat B."/>
            <person name="Kuo A."/>
            <person name="Liang C."/>
            <person name="Lipzen A."/>
            <person name="Lutzoni F."/>
            <person name="Magnuson J."/>
            <person name="Mondo S."/>
            <person name="Nolan M."/>
            <person name="Ohm R."/>
            <person name="Pangilinan J."/>
            <person name="Park H.-J."/>
            <person name="Ramirez L."/>
            <person name="Alfaro M."/>
            <person name="Sun H."/>
            <person name="Tritt A."/>
            <person name="Yoshinaga Y."/>
            <person name="Zwiers L.-H."/>
            <person name="Turgeon B."/>
            <person name="Goodwin S."/>
            <person name="Spatafora J."/>
            <person name="Crous P."/>
            <person name="Grigoriev I."/>
        </authorList>
    </citation>
    <scope>NUCLEOTIDE SEQUENCE</scope>
    <source>
        <strain evidence="2">CBS 109.77</strain>
    </source>
</reference>
<dbReference type="AlphaFoldDB" id="A0A6A6WVF9"/>
<feature type="region of interest" description="Disordered" evidence="1">
    <location>
        <begin position="389"/>
        <end position="409"/>
    </location>
</feature>